<dbReference type="PANTHER" id="PTHR30607">
    <property type="entry name" value="POTASSIUM-TRANSPORTING ATPASE A CHAIN"/>
    <property type="match status" value="1"/>
</dbReference>
<evidence type="ECO:0000256" key="3">
    <source>
        <dbReference type="ARBA" id="ARBA00022538"/>
    </source>
</evidence>
<feature type="transmembrane region" description="Helical" evidence="9">
    <location>
        <begin position="285"/>
        <end position="304"/>
    </location>
</feature>
<evidence type="ECO:0000256" key="9">
    <source>
        <dbReference type="HAMAP-Rule" id="MF_00275"/>
    </source>
</evidence>
<evidence type="ECO:0000256" key="7">
    <source>
        <dbReference type="ARBA" id="ARBA00023065"/>
    </source>
</evidence>
<feature type="transmembrane region" description="Helical" evidence="9">
    <location>
        <begin position="68"/>
        <end position="88"/>
    </location>
</feature>
<keyword evidence="2 9" id="KW-1003">Cell membrane</keyword>
<feature type="transmembrane region" description="Helical" evidence="9">
    <location>
        <begin position="6"/>
        <end position="23"/>
    </location>
</feature>
<comment type="similarity">
    <text evidence="9">Belongs to the KdpA family.</text>
</comment>
<evidence type="ECO:0000313" key="11">
    <source>
        <dbReference type="Proteomes" id="UP000242175"/>
    </source>
</evidence>
<dbReference type="OrthoDB" id="9763796at2"/>
<dbReference type="PIRSF" id="PIRSF001294">
    <property type="entry name" value="K_ATPaseA"/>
    <property type="match status" value="1"/>
</dbReference>
<dbReference type="GO" id="GO:0016787">
    <property type="term" value="F:hydrolase activity"/>
    <property type="evidence" value="ECO:0007669"/>
    <property type="project" value="UniProtKB-KW"/>
</dbReference>
<dbReference type="Pfam" id="PF03814">
    <property type="entry name" value="KdpA"/>
    <property type="match status" value="1"/>
</dbReference>
<keyword evidence="6 9" id="KW-1133">Transmembrane helix</keyword>
<keyword evidence="4 9" id="KW-0812">Transmembrane</keyword>
<dbReference type="NCBIfam" id="TIGR00680">
    <property type="entry name" value="kdpA"/>
    <property type="match status" value="1"/>
</dbReference>
<comment type="function">
    <text evidence="9">Part of the high-affinity ATP-driven potassium transport (or Kdp) system, which catalyzes the hydrolysis of ATP coupled with the electrogenic transport of potassium into the cytoplasm. This subunit binds the extracellular potassium ions and delivers the ions to the membrane domain of KdpB through an intramembrane tunnel.</text>
</comment>
<keyword evidence="10" id="KW-0378">Hydrolase</keyword>
<keyword evidence="7 9" id="KW-0406">Ion transport</keyword>
<accession>A0A220VHN4</accession>
<sequence length="572" mass="62932">MNIIFLESILMLVVVISTLALLMKPLGLHMFNAFEGNKTYLDFFGKPMMRIYSLMIGKNINENQTAKSYFISLMMFSLISIFVLFLVLKFQSYLPLNPNHIVNMSWDQALNTAVSFVTNTNWQSYSGETGVSYFSQMAGLAVQNFLSAAVGISVAIVLLRSLKKDRNDIGNFWYDLGISVFYILLPLSIIVSLIFVCLGIPQNIDPNTLAHTISQGEQVITQGPIASQESIKSIGTNGGGFFNANSAHPFENPNAITNFIQVISILLIPCAFTYLLGKYTNKLKLGWLIFGIMSFLFIISYSVMSMSELHLLKDSTTHFLSNFYESNSTISNMEGKDVRFGIIHSTIYNTASTAASDGGVNSFMDSYTPIGGMMALINMATGEIIYGGVGAGLYGMLMYVILAVFIGSLMIGRIPSFLGKRIDGKDMKLAMLSIIVPPCLVLIFTALTMVLPEYKNALTNEGAHGFTEILYAFTSASNNNGSAFAGLSSNTIYFNTTLALCMFLGRFVSIFAVIFIAHNFINRKNVRINTTNDIQVTSFVFSILLLFTIVVIGALTFFPALSIGPLLDNFSY</sequence>
<feature type="transmembrane region" description="Helical" evidence="9">
    <location>
        <begin position="384"/>
        <end position="409"/>
    </location>
</feature>
<protein>
    <recommendedName>
        <fullName evidence="9">Potassium-transporting ATPase potassium-binding subunit</fullName>
    </recommendedName>
    <alternativeName>
        <fullName evidence="9">ATP phosphohydrolase [potassium-transporting] A chain</fullName>
    </alternativeName>
    <alternativeName>
        <fullName evidence="9">Potassium-binding and translocating subunit A</fullName>
    </alternativeName>
    <alternativeName>
        <fullName evidence="9">Potassium-translocating ATPase A chain</fullName>
    </alternativeName>
</protein>
<keyword evidence="8 9" id="KW-0472">Membrane</keyword>
<dbReference type="Proteomes" id="UP000242175">
    <property type="component" value="Chromosome small"/>
</dbReference>
<dbReference type="RefSeq" id="WP_089074783.1">
    <property type="nucleotide sequence ID" value="NZ_CBCSAM010000002.1"/>
</dbReference>
<evidence type="ECO:0000256" key="4">
    <source>
        <dbReference type="ARBA" id="ARBA00022692"/>
    </source>
</evidence>
<feature type="transmembrane region" description="Helical" evidence="9">
    <location>
        <begin position="492"/>
        <end position="517"/>
    </location>
</feature>
<dbReference type="PANTHER" id="PTHR30607:SF2">
    <property type="entry name" value="POTASSIUM-TRANSPORTING ATPASE POTASSIUM-BINDING SUBUNIT"/>
    <property type="match status" value="1"/>
</dbReference>
<evidence type="ECO:0000256" key="1">
    <source>
        <dbReference type="ARBA" id="ARBA00022448"/>
    </source>
</evidence>
<dbReference type="EMBL" id="CP022356">
    <property type="protein sequence ID" value="ASK79875.1"/>
    <property type="molecule type" value="Genomic_DNA"/>
</dbReference>
<gene>
    <name evidence="9" type="primary">kdpA</name>
    <name evidence="10" type="ORF">CF386_09485</name>
</gene>
<feature type="transmembrane region" description="Helical" evidence="9">
    <location>
        <begin position="140"/>
        <end position="159"/>
    </location>
</feature>
<name>A0A220VHN4_9GAMM</name>
<comment type="subunit">
    <text evidence="9">The system is composed of three essential subunits: KdpA, KdpB and KdpC.</text>
</comment>
<evidence type="ECO:0000313" key="10">
    <source>
        <dbReference type="EMBL" id="ASK79875.1"/>
    </source>
</evidence>
<dbReference type="GO" id="GO:0008556">
    <property type="term" value="F:P-type potassium transmembrane transporter activity"/>
    <property type="evidence" value="ECO:0007669"/>
    <property type="project" value="InterPro"/>
</dbReference>
<dbReference type="HAMAP" id="MF_00275">
    <property type="entry name" value="KdpA"/>
    <property type="match status" value="1"/>
</dbReference>
<keyword evidence="1 9" id="KW-0813">Transport</keyword>
<feature type="transmembrane region" description="Helical" evidence="9">
    <location>
        <begin position="429"/>
        <end position="451"/>
    </location>
</feature>
<feature type="transmembrane region" description="Helical" evidence="9">
    <location>
        <begin position="180"/>
        <end position="201"/>
    </location>
</feature>
<dbReference type="AlphaFoldDB" id="A0A220VHN4"/>
<dbReference type="InterPro" id="IPR004623">
    <property type="entry name" value="KdpA"/>
</dbReference>
<evidence type="ECO:0000256" key="5">
    <source>
        <dbReference type="ARBA" id="ARBA00022958"/>
    </source>
</evidence>
<keyword evidence="3 9" id="KW-0633">Potassium transport</keyword>
<keyword evidence="11" id="KW-1185">Reference proteome</keyword>
<keyword evidence="5 9" id="KW-0630">Potassium</keyword>
<comment type="subcellular location">
    <subcellularLocation>
        <location evidence="9">Cell membrane</location>
        <topology evidence="9">Multi-pass membrane protein</topology>
    </subcellularLocation>
</comment>
<organism evidence="10 11">
    <name type="scientific">Paraphotobacterium marinum</name>
    <dbReference type="NCBI Taxonomy" id="1755811"/>
    <lineage>
        <taxon>Bacteria</taxon>
        <taxon>Pseudomonadati</taxon>
        <taxon>Pseudomonadota</taxon>
        <taxon>Gammaproteobacteria</taxon>
        <taxon>Vibrionales</taxon>
        <taxon>Vibrionaceae</taxon>
        <taxon>Paraphotobacterium</taxon>
    </lineage>
</organism>
<feature type="transmembrane region" description="Helical" evidence="9">
    <location>
        <begin position="538"/>
        <end position="561"/>
    </location>
</feature>
<evidence type="ECO:0000256" key="6">
    <source>
        <dbReference type="ARBA" id="ARBA00022989"/>
    </source>
</evidence>
<dbReference type="KEGG" id="pmai:CF386_09485"/>
<proteinExistence type="inferred from homology"/>
<dbReference type="GO" id="GO:0005886">
    <property type="term" value="C:plasma membrane"/>
    <property type="evidence" value="ECO:0007669"/>
    <property type="project" value="UniProtKB-SubCell"/>
</dbReference>
<reference evidence="10 11" key="1">
    <citation type="journal article" date="2016" name="Int. J. Syst. Evol. Microbiol.">
        <title>Paraphotobacterium marinum gen. nov., sp. nov., a member of the family Vibrionaceae, isolated from surface seawater.</title>
        <authorList>
            <person name="Huang Z."/>
            <person name="Dong C."/>
            <person name="Shao Z."/>
        </authorList>
    </citation>
    <scope>NUCLEOTIDE SEQUENCE [LARGE SCALE GENOMIC DNA]</scope>
    <source>
        <strain evidence="10 11">NSCS20N07D</strain>
    </source>
</reference>
<evidence type="ECO:0000256" key="2">
    <source>
        <dbReference type="ARBA" id="ARBA00022475"/>
    </source>
</evidence>
<dbReference type="GO" id="GO:0030955">
    <property type="term" value="F:potassium ion binding"/>
    <property type="evidence" value="ECO:0007669"/>
    <property type="project" value="UniProtKB-UniRule"/>
</dbReference>
<evidence type="ECO:0000256" key="8">
    <source>
        <dbReference type="ARBA" id="ARBA00023136"/>
    </source>
</evidence>
<feature type="transmembrane region" description="Helical" evidence="9">
    <location>
        <begin position="255"/>
        <end position="276"/>
    </location>
</feature>